<dbReference type="Pfam" id="PF09851">
    <property type="entry name" value="SHOCT"/>
    <property type="match status" value="1"/>
</dbReference>
<dbReference type="AlphaFoldDB" id="A0A6N8J5F7"/>
<accession>A0A6N8J5F7</accession>
<keyword evidence="4" id="KW-1185">Reference proteome</keyword>
<reference evidence="3 4" key="1">
    <citation type="submission" date="2019-12" db="EMBL/GenBank/DDBJ databases">
        <title>The draft genomic sequence of strain Chitinophaga oryziterrae JCM 16595.</title>
        <authorList>
            <person name="Zhang X."/>
        </authorList>
    </citation>
    <scope>NUCLEOTIDE SEQUENCE [LARGE SCALE GENOMIC DNA]</scope>
    <source>
        <strain evidence="3 4">JCM 16595</strain>
    </source>
</reference>
<keyword evidence="1" id="KW-1133">Transmembrane helix</keyword>
<evidence type="ECO:0000313" key="3">
    <source>
        <dbReference type="EMBL" id="MVT39506.1"/>
    </source>
</evidence>
<evidence type="ECO:0000313" key="4">
    <source>
        <dbReference type="Proteomes" id="UP000468388"/>
    </source>
</evidence>
<keyword evidence="1" id="KW-0472">Membrane</keyword>
<feature type="domain" description="SHOCT" evidence="2">
    <location>
        <begin position="44"/>
        <end position="69"/>
    </location>
</feature>
<evidence type="ECO:0000259" key="2">
    <source>
        <dbReference type="Pfam" id="PF09851"/>
    </source>
</evidence>
<dbReference type="Proteomes" id="UP000468388">
    <property type="component" value="Unassembled WGS sequence"/>
</dbReference>
<keyword evidence="1" id="KW-0812">Transmembrane</keyword>
<sequence length="79" mass="9702">MFYGYYFWGMHAMWWFIWFIFLFWIFVLPYDIPGERRNKKSESPLDILKRRFASGQITKAEYEESKKVLESDSVKNNSM</sequence>
<name>A0A6N8J5F7_9BACT</name>
<organism evidence="3 4">
    <name type="scientific">Chitinophaga oryziterrae</name>
    <dbReference type="NCBI Taxonomy" id="1031224"/>
    <lineage>
        <taxon>Bacteria</taxon>
        <taxon>Pseudomonadati</taxon>
        <taxon>Bacteroidota</taxon>
        <taxon>Chitinophagia</taxon>
        <taxon>Chitinophagales</taxon>
        <taxon>Chitinophagaceae</taxon>
        <taxon>Chitinophaga</taxon>
    </lineage>
</organism>
<gene>
    <name evidence="3" type="ORF">GO495_02805</name>
</gene>
<evidence type="ECO:0000256" key="1">
    <source>
        <dbReference type="SAM" id="Phobius"/>
    </source>
</evidence>
<dbReference type="OrthoDB" id="5421551at2"/>
<dbReference type="InterPro" id="IPR018649">
    <property type="entry name" value="SHOCT"/>
</dbReference>
<proteinExistence type="predicted"/>
<feature type="transmembrane region" description="Helical" evidence="1">
    <location>
        <begin position="12"/>
        <end position="30"/>
    </location>
</feature>
<comment type="caution">
    <text evidence="3">The sequence shown here is derived from an EMBL/GenBank/DDBJ whole genome shotgun (WGS) entry which is preliminary data.</text>
</comment>
<protein>
    <submittedName>
        <fullName evidence="3">SHOCT domain-containing protein</fullName>
    </submittedName>
</protein>
<dbReference type="EMBL" id="WRXO01000001">
    <property type="protein sequence ID" value="MVT39506.1"/>
    <property type="molecule type" value="Genomic_DNA"/>
</dbReference>